<accession>A0A6J5F782</accession>
<protein>
    <submittedName>
        <fullName evidence="1">Uncharacterized protein</fullName>
    </submittedName>
</protein>
<dbReference type="AlphaFoldDB" id="A0A6J5F782"/>
<dbReference type="EMBL" id="CADIKH010000081">
    <property type="protein sequence ID" value="CAB3773641.1"/>
    <property type="molecule type" value="Genomic_DNA"/>
</dbReference>
<organism evidence="1 2">
    <name type="scientific">Paraburkholderia humisilvae</name>
    <dbReference type="NCBI Taxonomy" id="627669"/>
    <lineage>
        <taxon>Bacteria</taxon>
        <taxon>Pseudomonadati</taxon>
        <taxon>Pseudomonadota</taxon>
        <taxon>Betaproteobacteria</taxon>
        <taxon>Burkholderiales</taxon>
        <taxon>Burkholderiaceae</taxon>
        <taxon>Paraburkholderia</taxon>
    </lineage>
</organism>
<keyword evidence="2" id="KW-1185">Reference proteome</keyword>
<reference evidence="1 2" key="1">
    <citation type="submission" date="2020-04" db="EMBL/GenBank/DDBJ databases">
        <authorList>
            <person name="De Canck E."/>
        </authorList>
    </citation>
    <scope>NUCLEOTIDE SEQUENCE [LARGE SCALE GENOMIC DNA]</scope>
    <source>
        <strain evidence="1 2">LMG 29542</strain>
    </source>
</reference>
<evidence type="ECO:0000313" key="1">
    <source>
        <dbReference type="EMBL" id="CAB3773641.1"/>
    </source>
</evidence>
<dbReference type="Proteomes" id="UP000494363">
    <property type="component" value="Unassembled WGS sequence"/>
</dbReference>
<sequence length="91" mass="9959">MLPKPAHLTSIDDDLRKNLKSMPLPESSRSDFIQNLTRALDGKRAPQVRAMCLGAVCMVVVFVEVGDTMNAMGKRTSPVAHVKSKFKCGSK</sequence>
<evidence type="ECO:0000313" key="2">
    <source>
        <dbReference type="Proteomes" id="UP000494363"/>
    </source>
</evidence>
<gene>
    <name evidence="1" type="ORF">LMG29542_07358</name>
</gene>
<proteinExistence type="predicted"/>
<dbReference type="RefSeq" id="WP_175232659.1">
    <property type="nucleotide sequence ID" value="NZ_CADIKH010000081.1"/>
</dbReference>
<name>A0A6J5F782_9BURK</name>